<feature type="domain" description="Transcription elongation factor Spt6 helix-hairpin-helix motif" evidence="7">
    <location>
        <begin position="1025"/>
        <end position="1127"/>
    </location>
</feature>
<dbReference type="SUPFAM" id="SSF47781">
    <property type="entry name" value="RuvA domain 2-like"/>
    <property type="match status" value="1"/>
</dbReference>
<evidence type="ECO:0000256" key="4">
    <source>
        <dbReference type="SAM" id="MobiDB-lite"/>
    </source>
</evidence>
<dbReference type="SUPFAM" id="SSF158832">
    <property type="entry name" value="Tex N-terminal region-like"/>
    <property type="match status" value="1"/>
</dbReference>
<keyword evidence="3" id="KW-0539">Nucleus</keyword>
<feature type="region of interest" description="Disordered" evidence="4">
    <location>
        <begin position="1"/>
        <end position="90"/>
    </location>
</feature>
<feature type="compositionally biased region" description="Polar residues" evidence="4">
    <location>
        <begin position="1428"/>
        <end position="1438"/>
    </location>
</feature>
<dbReference type="RefSeq" id="XP_005715578.1">
    <property type="nucleotide sequence ID" value="XM_005715521.1"/>
</dbReference>
<feature type="region of interest" description="Disordered" evidence="4">
    <location>
        <begin position="1643"/>
        <end position="1665"/>
    </location>
</feature>
<feature type="compositionally biased region" description="Low complexity" evidence="4">
    <location>
        <begin position="1810"/>
        <end position="1825"/>
    </location>
</feature>
<protein>
    <recommendedName>
        <fullName evidence="10">Transcription elongation factor spt6</fullName>
    </recommendedName>
</protein>
<feature type="region of interest" description="Disordered" evidence="4">
    <location>
        <begin position="119"/>
        <end position="178"/>
    </location>
</feature>
<proteinExistence type="predicted"/>
<dbReference type="Gene3D" id="1.10.150.850">
    <property type="entry name" value="Spt6, helix-hairpin-helix domain"/>
    <property type="match status" value="1"/>
</dbReference>
<evidence type="ECO:0000259" key="7">
    <source>
        <dbReference type="Pfam" id="PF14635"/>
    </source>
</evidence>
<feature type="region of interest" description="Disordered" evidence="4">
    <location>
        <begin position="1691"/>
        <end position="1885"/>
    </location>
</feature>
<sequence>MSDNEDGYENGAPQEDDFEDSSVEESDDEDKFEEDDFIVDDVGDADDAGPLPPMRRDDDADDLEEIRKKKKKKRRRYDDSHELAEGDLELLEEKGVRIDRKKKLRRLRKGAADEEDNFGLDDEVRGLADIEEEDDLYERRRQPEEPVDYDDEMDDFIDDGGRRRRRRAAERDGLVSSEAVRQARSIFGDVEEMTQYRGVDKLFQKGQDGDDDEDADYLGEDEQQDESKPLRTIRERDDDRFGDIDAMPDDEELGTQEANIATQLSGPGDDAEEVKRIVAMDVPEELQYHFGPNHRTPTDAELKEEGTWIYNHGFRDNPMFQDLEHYKPEAVTNRIVVVLSYIHIDKLDIPFIAMYRKDYITPFLIPRAGEILRGNPSEQDFEARGAMRTPRGFNSYQYDGYRPGISIDHLQGVPRGYDDGFGDWGVLWHILDLDKKYASVVKKRQSLLAATKEAAEKGVPSLVVKEVTTIIETCEDEQRLKDADAYLHLAVELADVVTKRNNALSDFMEEDDDDKRAKRPSRRKNRYTYFCKRGYRALAEEFGLSARQFGENFRSASQYGSGMQMHVPLDADDEPLEVAKVCADRLGESAERAGITDRKMAERLLNAARLILVTEIVADMQVMQTAREILCKPGTVSISTIPTRQGIAQVDDTHPLRPVTCLAEKKLESFSNTTDFALVMRAVNLGFTQFKVVLQPEQVAKFDSSLQSSFLVAGVPSQMVEKWNEERMHVVSEVKRIITKELINEITEELNSHTDLVLRSHLCQSASRRFLLGPGRPDPNDNGCPRVLSVCVTGEEDEEPDPLQAAKDLESAKGKNKMGGEKRIARERLTFVELDDNGEYQTGYEIFAGWLRRTARKDSPDSKLPVPIKDQLKAFISQSRAQVIVIGVGSGGRSVMRLQTDLIDIVAEMAVDSREEDKRRPPMLHPREIEEIRKLVTEREIDDNAGNYKDAEEKLKGLRHMLSRYIVLADEFPARIFARTEAASIGLSVDAMTLLEKRAIGLGRLAQEPLWIYSPIGQDEESATHLKIHPYHYFAKPKERLIALQRALFRAVCTNGVDINRMLRLPHTQSLLRYISGLGVHKAKALLRTLEASLSEKDGGLPSRKHLWTEKHVGRTVFLSTAAFLRVRDPELHNGGSSRRAIEFRRARLSRKSRGRRRDDEGVVFDPMDDSRVHPEHYAVAIKIADEALRDDDGNLRVEIPKSEEHTEALRMTSAVLDDPGGLQRLALDEYADHLEKLGRGSLFETVRIIASEFQGPFKDHRIAMRSPEPAAVFYLVSGADPIMMRVGSVVAATNCQLKERRRIVNPEQRNIFGVSCFLPHNIRGYIPLYPQSQFMDDDRLSDAELRKLLPDGCSWRCRIMEFKFDRFEAVLTSRGGAIDNPESIHGYTPLVDKRDPAYRPYPVLDPQQEPNGARVLPLKSAEKTRKPSNPSLKRTTTNLRHNAKPVFHHPLFNEVTGDEAISMLQGGLPGDIIIRPSQYDRDGIIFSCKFATLPVDTDTKPRGVFHKDCQMQYDSDDNVIPLRLKLDDVTYEDVDQVLEQYLRPIISNLAECLEHRKFKGGSVRDIEKFVANEKERAPKSIPYCFGLSEKNLTSLTLVFVPGTTTVHQEEVKVLPDGYRLRNVLHKNMDVLFTWFKSNMRRSTRRPTAAKETAGASPFPSTYASAASPYRAAASPYRSAASPYRSAASPFQSAKSPFQAPSSPFVGAARARPTQDAPPPPAPLSLSSRPERPDPYRSMQQEHHPRVPFPTTSDQNPISADEWAKATLQTDEPPPSTVQNGSASGPPPPPRSPPRRFDDLHGNGRGPGPAGSARGPPIQDGAPRGPHSRGPPPPRGAPPPPRGPPPRGAPPRGPPDGRRGGRMPEWRGAKPVPAWKKAQEQQSEQ</sequence>
<dbReference type="Gene3D" id="3.30.505.10">
    <property type="entry name" value="SH2 domain"/>
    <property type="match status" value="2"/>
</dbReference>
<feature type="region of interest" description="Disordered" evidence="4">
    <location>
        <begin position="203"/>
        <end position="255"/>
    </location>
</feature>
<feature type="compositionally biased region" description="Pro residues" evidence="4">
    <location>
        <begin position="1829"/>
        <end position="1854"/>
    </location>
</feature>
<dbReference type="GO" id="GO:0031491">
    <property type="term" value="F:nucleosome binding"/>
    <property type="evidence" value="ECO:0007669"/>
    <property type="project" value="TreeGrafter"/>
</dbReference>
<dbReference type="InterPro" id="IPR023319">
    <property type="entry name" value="Tex-like_HTH_dom_sf"/>
</dbReference>
<dbReference type="GO" id="GO:0008023">
    <property type="term" value="C:transcription elongation factor complex"/>
    <property type="evidence" value="ECO:0007669"/>
    <property type="project" value="TreeGrafter"/>
</dbReference>
<dbReference type="Proteomes" id="UP000012073">
    <property type="component" value="Unassembled WGS sequence"/>
</dbReference>
<feature type="compositionally biased region" description="Polar residues" evidence="4">
    <location>
        <begin position="1691"/>
        <end position="1702"/>
    </location>
</feature>
<dbReference type="Pfam" id="PF14632">
    <property type="entry name" value="SPT6_acidic"/>
    <property type="match status" value="1"/>
</dbReference>
<feature type="domain" description="Spt6 SH2" evidence="6">
    <location>
        <begin position="1435"/>
        <end position="1638"/>
    </location>
</feature>
<keyword evidence="2" id="KW-0804">Transcription</keyword>
<dbReference type="Gene3D" id="1.10.10.650">
    <property type="entry name" value="RuvA domain 2-like"/>
    <property type="match status" value="1"/>
</dbReference>
<evidence type="ECO:0000313" key="8">
    <source>
        <dbReference type="EMBL" id="CDF35759.1"/>
    </source>
</evidence>
<evidence type="ECO:0000259" key="6">
    <source>
        <dbReference type="Pfam" id="PF14633"/>
    </source>
</evidence>
<feature type="compositionally biased region" description="Acidic residues" evidence="4">
    <location>
        <begin position="1"/>
        <end position="47"/>
    </location>
</feature>
<evidence type="ECO:0000256" key="2">
    <source>
        <dbReference type="ARBA" id="ARBA00023163"/>
    </source>
</evidence>
<feature type="compositionally biased region" description="Basic and acidic residues" evidence="4">
    <location>
        <begin position="1729"/>
        <end position="1745"/>
    </location>
</feature>
<dbReference type="GO" id="GO:0140673">
    <property type="term" value="P:transcription elongation-coupled chromatin remodeling"/>
    <property type="evidence" value="ECO:0007669"/>
    <property type="project" value="InterPro"/>
</dbReference>
<dbReference type="OrthoDB" id="2611at2759"/>
<comment type="subcellular location">
    <subcellularLocation>
        <location evidence="1">Nucleus</location>
    </subcellularLocation>
</comment>
<dbReference type="OMA" id="GYFYLCF"/>
<dbReference type="InterPro" id="IPR023323">
    <property type="entry name" value="Tex-like_dom_sf"/>
</dbReference>
<gene>
    <name evidence="8" type="ORF">CHC_T00004231001</name>
</gene>
<dbReference type="Gene3D" id="1.10.10.2740">
    <property type="entry name" value="Spt6, Death-like domain"/>
    <property type="match status" value="1"/>
</dbReference>
<feature type="compositionally biased region" description="Acidic residues" evidence="4">
    <location>
        <begin position="145"/>
        <end position="158"/>
    </location>
</feature>
<name>R7QCF9_CHOCR</name>
<dbReference type="Pfam" id="PF14635">
    <property type="entry name" value="HHH_7"/>
    <property type="match status" value="1"/>
</dbReference>
<dbReference type="InterPro" id="IPR032706">
    <property type="entry name" value="Spt6_HHH"/>
</dbReference>
<dbReference type="KEGG" id="ccp:CHC_T00004231001"/>
<dbReference type="Pfam" id="PF14633">
    <property type="entry name" value="SH2_2"/>
    <property type="match status" value="1"/>
</dbReference>
<evidence type="ECO:0000259" key="5">
    <source>
        <dbReference type="Pfam" id="PF14632"/>
    </source>
</evidence>
<dbReference type="InterPro" id="IPR036860">
    <property type="entry name" value="SH2_dom_sf"/>
</dbReference>
<reference evidence="9" key="1">
    <citation type="journal article" date="2013" name="Proc. Natl. Acad. Sci. U.S.A.">
        <title>Genome structure and metabolic features in the red seaweed Chondrus crispus shed light on evolution of the Archaeplastida.</title>
        <authorList>
            <person name="Collen J."/>
            <person name="Porcel B."/>
            <person name="Carre W."/>
            <person name="Ball S.G."/>
            <person name="Chaparro C."/>
            <person name="Tonon T."/>
            <person name="Barbeyron T."/>
            <person name="Michel G."/>
            <person name="Noel B."/>
            <person name="Valentin K."/>
            <person name="Elias M."/>
            <person name="Artiguenave F."/>
            <person name="Arun A."/>
            <person name="Aury J.M."/>
            <person name="Barbosa-Neto J.F."/>
            <person name="Bothwell J.H."/>
            <person name="Bouget F.Y."/>
            <person name="Brillet L."/>
            <person name="Cabello-Hurtado F."/>
            <person name="Capella-Gutierrez S."/>
            <person name="Charrier B."/>
            <person name="Cladiere L."/>
            <person name="Cock J.M."/>
            <person name="Coelho S.M."/>
            <person name="Colleoni C."/>
            <person name="Czjzek M."/>
            <person name="Da Silva C."/>
            <person name="Delage L."/>
            <person name="Denoeud F."/>
            <person name="Deschamps P."/>
            <person name="Dittami S.M."/>
            <person name="Gabaldon T."/>
            <person name="Gachon C.M."/>
            <person name="Groisillier A."/>
            <person name="Herve C."/>
            <person name="Jabbari K."/>
            <person name="Katinka M."/>
            <person name="Kloareg B."/>
            <person name="Kowalczyk N."/>
            <person name="Labadie K."/>
            <person name="Leblanc C."/>
            <person name="Lopez P.J."/>
            <person name="McLachlan D.H."/>
            <person name="Meslet-Cladiere L."/>
            <person name="Moustafa A."/>
            <person name="Nehr Z."/>
            <person name="Nyvall Collen P."/>
            <person name="Panaud O."/>
            <person name="Partensky F."/>
            <person name="Poulain J."/>
            <person name="Rensing S.A."/>
            <person name="Rousvoal S."/>
            <person name="Samson G."/>
            <person name="Symeonidi A."/>
            <person name="Weissenbach J."/>
            <person name="Zambounis A."/>
            <person name="Wincker P."/>
            <person name="Boyen C."/>
        </authorList>
    </citation>
    <scope>NUCLEOTIDE SEQUENCE [LARGE SCALE GENOMIC DNA]</scope>
    <source>
        <strain evidence="9">cv. Stackhouse</strain>
    </source>
</reference>
<feature type="compositionally biased region" description="Acidic residues" evidence="4">
    <location>
        <begin position="209"/>
        <end position="224"/>
    </location>
</feature>
<evidence type="ECO:0000256" key="1">
    <source>
        <dbReference type="ARBA" id="ARBA00004123"/>
    </source>
</evidence>
<dbReference type="PhylomeDB" id="R7QCF9"/>
<dbReference type="GO" id="GO:0042393">
    <property type="term" value="F:histone binding"/>
    <property type="evidence" value="ECO:0007669"/>
    <property type="project" value="TreeGrafter"/>
</dbReference>
<dbReference type="CDD" id="cd09928">
    <property type="entry name" value="SH2_Cterm_SPT6_like"/>
    <property type="match status" value="1"/>
</dbReference>
<dbReference type="InterPro" id="IPR037027">
    <property type="entry name" value="YqgF/RNaseH-like_dom_sf"/>
</dbReference>
<accession>R7QCF9</accession>
<dbReference type="InterPro" id="IPR010994">
    <property type="entry name" value="RuvA_2-like"/>
</dbReference>
<dbReference type="InterPro" id="IPR028083">
    <property type="entry name" value="Spt6_acidic_N_dom"/>
</dbReference>
<keyword evidence="9" id="KW-1185">Reference proteome</keyword>
<evidence type="ECO:0000256" key="3">
    <source>
        <dbReference type="ARBA" id="ARBA00023242"/>
    </source>
</evidence>
<feature type="region of interest" description="Disordered" evidence="4">
    <location>
        <begin position="1404"/>
        <end position="1438"/>
    </location>
</feature>
<dbReference type="PANTHER" id="PTHR10145">
    <property type="entry name" value="TRANSCRIPTION ELONGATION FACTOR SPT6"/>
    <property type="match status" value="1"/>
</dbReference>
<dbReference type="InterPro" id="IPR017072">
    <property type="entry name" value="TF_Spt6"/>
</dbReference>
<dbReference type="GeneID" id="17323295"/>
<dbReference type="Gramene" id="CDF35759">
    <property type="protein sequence ID" value="CDF35759"/>
    <property type="gene ID" value="CHC_T00004231001"/>
</dbReference>
<dbReference type="PANTHER" id="PTHR10145:SF6">
    <property type="entry name" value="TRANSCRIPTION ELONGATION FACTOR SPT6"/>
    <property type="match status" value="1"/>
</dbReference>
<dbReference type="EMBL" id="HG001746">
    <property type="protein sequence ID" value="CDF35759.1"/>
    <property type="molecule type" value="Genomic_DNA"/>
</dbReference>
<dbReference type="STRING" id="2769.R7QCF9"/>
<evidence type="ECO:0008006" key="10">
    <source>
        <dbReference type="Google" id="ProtNLM"/>
    </source>
</evidence>
<feature type="compositionally biased region" description="Basic and acidic residues" evidence="4">
    <location>
        <begin position="225"/>
        <end position="243"/>
    </location>
</feature>
<dbReference type="InterPro" id="IPR042066">
    <property type="entry name" value="Spt6_death-like"/>
</dbReference>
<dbReference type="Gene3D" id="3.30.420.140">
    <property type="entry name" value="YqgF/RNase H-like domain"/>
    <property type="match status" value="1"/>
</dbReference>
<organism evidence="8 9">
    <name type="scientific">Chondrus crispus</name>
    <name type="common">Carrageen Irish moss</name>
    <name type="synonym">Polymorpha crispa</name>
    <dbReference type="NCBI Taxonomy" id="2769"/>
    <lineage>
        <taxon>Eukaryota</taxon>
        <taxon>Rhodophyta</taxon>
        <taxon>Florideophyceae</taxon>
        <taxon>Rhodymeniophycidae</taxon>
        <taxon>Gigartinales</taxon>
        <taxon>Gigartinaceae</taxon>
        <taxon>Chondrus</taxon>
    </lineage>
</organism>
<feature type="domain" description="Spt6 acidic N-terminal" evidence="5">
    <location>
        <begin position="21"/>
        <end position="112"/>
    </location>
</feature>
<dbReference type="InterPro" id="IPR035018">
    <property type="entry name" value="Spt6_SH2_C"/>
</dbReference>
<dbReference type="InterPro" id="IPR035420">
    <property type="entry name" value="Spt6_SH2"/>
</dbReference>
<feature type="compositionally biased region" description="Low complexity" evidence="4">
    <location>
        <begin position="1656"/>
        <end position="1665"/>
    </location>
</feature>
<evidence type="ECO:0000313" key="9">
    <source>
        <dbReference type="Proteomes" id="UP000012073"/>
    </source>
</evidence>
<dbReference type="Gene3D" id="1.10.3500.10">
    <property type="entry name" value="Tex N-terminal region-like"/>
    <property type="match status" value="1"/>
</dbReference>
<feature type="compositionally biased region" description="Basic and acidic residues" evidence="4">
    <location>
        <begin position="1855"/>
        <end position="1868"/>
    </location>
</feature>
<dbReference type="GO" id="GO:0034728">
    <property type="term" value="P:nucleosome organization"/>
    <property type="evidence" value="ECO:0007669"/>
    <property type="project" value="TreeGrafter"/>
</dbReference>